<dbReference type="Proteomes" id="UP000813672">
    <property type="component" value="Unassembled WGS sequence"/>
</dbReference>
<organism evidence="1 2">
    <name type="scientific">Ruegeria pomeroyi</name>
    <dbReference type="NCBI Taxonomy" id="89184"/>
    <lineage>
        <taxon>Bacteria</taxon>
        <taxon>Pseudomonadati</taxon>
        <taxon>Pseudomonadota</taxon>
        <taxon>Alphaproteobacteria</taxon>
        <taxon>Rhodobacterales</taxon>
        <taxon>Roseobacteraceae</taxon>
        <taxon>Ruegeria</taxon>
    </lineage>
</organism>
<dbReference type="Pfam" id="PF05930">
    <property type="entry name" value="Phage_AlpA"/>
    <property type="match status" value="1"/>
</dbReference>
<name>A0A9Q3WQN1_9RHOB</name>
<dbReference type="InterPro" id="IPR052931">
    <property type="entry name" value="Prophage_regulatory_activator"/>
</dbReference>
<dbReference type="AlphaFoldDB" id="A0A9Q3WQN1"/>
<comment type="caution">
    <text evidence="1">The sequence shown here is derived from an EMBL/GenBank/DDBJ whole genome shotgun (WGS) entry which is preliminary data.</text>
</comment>
<gene>
    <name evidence="1" type="ORF">KBY27_22670</name>
</gene>
<evidence type="ECO:0000313" key="1">
    <source>
        <dbReference type="EMBL" id="MCE8540279.1"/>
    </source>
</evidence>
<dbReference type="InterPro" id="IPR009061">
    <property type="entry name" value="DNA-bd_dom_put_sf"/>
</dbReference>
<protein>
    <submittedName>
        <fullName evidence="1">AlpA family transcriptional regulator</fullName>
    </submittedName>
</protein>
<reference evidence="1" key="1">
    <citation type="journal article" date="2021" name="Environ. Microbiol.">
        <title>Cryptic niche differentiation of novel sediment ecotypes of Rugeria pomeroyi correlates with nitrate respiration.</title>
        <authorList>
            <person name="Lin X."/>
            <person name="McNichol J."/>
            <person name="Chu X."/>
            <person name="Qian Y."/>
            <person name="Luo H."/>
        </authorList>
    </citation>
    <scope>NUCLEOTIDE SEQUENCE</scope>
    <source>
        <strain evidence="1">SZCCDBB064</strain>
    </source>
</reference>
<dbReference type="PANTHER" id="PTHR36154:SF1">
    <property type="entry name" value="DNA-BINDING TRANSCRIPTIONAL ACTIVATOR ALPA"/>
    <property type="match status" value="1"/>
</dbReference>
<evidence type="ECO:0000313" key="2">
    <source>
        <dbReference type="Proteomes" id="UP000813672"/>
    </source>
</evidence>
<dbReference type="EMBL" id="JAGQAF010000033">
    <property type="protein sequence ID" value="MCE8540279.1"/>
    <property type="molecule type" value="Genomic_DNA"/>
</dbReference>
<dbReference type="RefSeq" id="WP_234222182.1">
    <property type="nucleotide sequence ID" value="NZ_JAGQAF010000033.1"/>
</dbReference>
<sequence length="67" mass="7726">MTDLSNLKILRRREVESIIKLSRSTIYNLMAKGEFPKPIKLGARAIGWLESDIRDWLNQRATGDIEP</sequence>
<proteinExistence type="predicted"/>
<dbReference type="PANTHER" id="PTHR36154">
    <property type="entry name" value="DNA-BINDING TRANSCRIPTIONAL ACTIVATOR ALPA"/>
    <property type="match status" value="1"/>
</dbReference>
<accession>A0A9Q3WQN1</accession>
<dbReference type="SUPFAM" id="SSF46955">
    <property type="entry name" value="Putative DNA-binding domain"/>
    <property type="match status" value="1"/>
</dbReference>
<dbReference type="InterPro" id="IPR010260">
    <property type="entry name" value="AlpA"/>
</dbReference>
<dbReference type="Gene3D" id="1.10.238.160">
    <property type="match status" value="1"/>
</dbReference>